<dbReference type="InterPro" id="IPR009836">
    <property type="entry name" value="GRDP-like"/>
</dbReference>
<protein>
    <submittedName>
        <fullName evidence="1">Uncharacterized protein</fullName>
    </submittedName>
</protein>
<dbReference type="PANTHER" id="PTHR34365:SF7">
    <property type="entry name" value="GLYCINE-RICH DOMAIN-CONTAINING PROTEIN 1"/>
    <property type="match status" value="1"/>
</dbReference>
<dbReference type="EMBL" id="JAULSY010000013">
    <property type="protein sequence ID" value="KAK0672345.1"/>
    <property type="molecule type" value="Genomic_DNA"/>
</dbReference>
<organism evidence="1 2">
    <name type="scientific">Cercophora samala</name>
    <dbReference type="NCBI Taxonomy" id="330535"/>
    <lineage>
        <taxon>Eukaryota</taxon>
        <taxon>Fungi</taxon>
        <taxon>Dikarya</taxon>
        <taxon>Ascomycota</taxon>
        <taxon>Pezizomycotina</taxon>
        <taxon>Sordariomycetes</taxon>
        <taxon>Sordariomycetidae</taxon>
        <taxon>Sordariales</taxon>
        <taxon>Lasiosphaeriaceae</taxon>
        <taxon>Cercophora</taxon>
    </lineage>
</organism>
<keyword evidence="2" id="KW-1185">Reference proteome</keyword>
<dbReference type="Pfam" id="PF07173">
    <property type="entry name" value="GRDP-like"/>
    <property type="match status" value="1"/>
</dbReference>
<accession>A0AA39ZJT2</accession>
<sequence>MTLTCRNTQEVLHNGSRAALTANHSYPSARDTKDEPMIPDTAVFKQDDATLPAPAKRLPTVAECAIHLELLETLFVLRQRILRSEDIDKTVGTTPSRQTKTGHNGDTKTFKDTTLEARRQTKWSTFIEFSVVRFLDWRARLGRAQGKGVGFALPPLDIIMVWHTFLLNPLLFNKHCRSEELYELPLPWQAIHSCINNRDWSFTLPGEAGADSPSLFDLFSTWDSHLNGQSSGVKSKLKLSSMGEYLFGTTKLQRLARENLKTLSATNPIHEHAEMFLSVDANLARELKAAVLRQNSFIDKMHTHLWIRSPALEGTLIRCISRYSQFLLLMKRNPGKLMVPTLDIDLAWHTHQCAAIGYVQETKKRVGRFVNHDDSIGKGELDTGSGETRRLWRVLFGREYHICGCWDCEMLASEVERELTSRGGGDYGAEDSEGEMDVQAVDMQAVAKRVESNVRFYRAVEAARRKGAALPVMPSS</sequence>
<comment type="caution">
    <text evidence="1">The sequence shown here is derived from an EMBL/GenBank/DDBJ whole genome shotgun (WGS) entry which is preliminary data.</text>
</comment>
<dbReference type="PANTHER" id="PTHR34365">
    <property type="entry name" value="ENOLASE (DUF1399)"/>
    <property type="match status" value="1"/>
</dbReference>
<dbReference type="Proteomes" id="UP001174997">
    <property type="component" value="Unassembled WGS sequence"/>
</dbReference>
<reference evidence="1" key="1">
    <citation type="submission" date="2023-06" db="EMBL/GenBank/DDBJ databases">
        <title>Genome-scale phylogeny and comparative genomics of the fungal order Sordariales.</title>
        <authorList>
            <consortium name="Lawrence Berkeley National Laboratory"/>
            <person name="Hensen N."/>
            <person name="Bonometti L."/>
            <person name="Westerberg I."/>
            <person name="Brannstrom I.O."/>
            <person name="Guillou S."/>
            <person name="Cros-Aarteil S."/>
            <person name="Calhoun S."/>
            <person name="Haridas S."/>
            <person name="Kuo A."/>
            <person name="Mondo S."/>
            <person name="Pangilinan J."/>
            <person name="Riley R."/>
            <person name="Labutti K."/>
            <person name="Andreopoulos B."/>
            <person name="Lipzen A."/>
            <person name="Chen C."/>
            <person name="Yanf M."/>
            <person name="Daum C."/>
            <person name="Ng V."/>
            <person name="Clum A."/>
            <person name="Steindorff A."/>
            <person name="Ohm R."/>
            <person name="Martin F."/>
            <person name="Silar P."/>
            <person name="Natvig D."/>
            <person name="Lalanne C."/>
            <person name="Gautier V."/>
            <person name="Ament-Velasquez S.L."/>
            <person name="Kruys A."/>
            <person name="Hutchinson M.I."/>
            <person name="Powell A.J."/>
            <person name="Barry K."/>
            <person name="Miller A.N."/>
            <person name="Grigoriev I.V."/>
            <person name="Debuchy R."/>
            <person name="Gladieux P."/>
            <person name="Thoren M.H."/>
            <person name="Johannesson H."/>
        </authorList>
    </citation>
    <scope>NUCLEOTIDE SEQUENCE</scope>
    <source>
        <strain evidence="1">CBS 307.81</strain>
    </source>
</reference>
<dbReference type="AlphaFoldDB" id="A0AA39ZJT2"/>
<evidence type="ECO:0000313" key="2">
    <source>
        <dbReference type="Proteomes" id="UP001174997"/>
    </source>
</evidence>
<name>A0AA39ZJT2_9PEZI</name>
<evidence type="ECO:0000313" key="1">
    <source>
        <dbReference type="EMBL" id="KAK0672345.1"/>
    </source>
</evidence>
<gene>
    <name evidence="1" type="ORF">QBC41DRAFT_313647</name>
</gene>
<proteinExistence type="predicted"/>